<dbReference type="AlphaFoldDB" id="A0A165SHN6"/>
<evidence type="ECO:0000256" key="2">
    <source>
        <dbReference type="SAM" id="SignalP"/>
    </source>
</evidence>
<proteinExistence type="predicted"/>
<evidence type="ECO:0000313" key="4">
    <source>
        <dbReference type="EMBL" id="AMY68183.1"/>
    </source>
</evidence>
<dbReference type="PATRIC" id="fig|1335048.3.peg.960"/>
<dbReference type="STRING" id="1335048.AKL17_0924"/>
<feature type="compositionally biased region" description="Low complexity" evidence="1">
    <location>
        <begin position="76"/>
        <end position="88"/>
    </location>
</feature>
<protein>
    <submittedName>
        <fullName evidence="4">Extensin family protein</fullName>
    </submittedName>
</protein>
<name>A0A165SHN6_9RHOB</name>
<evidence type="ECO:0000313" key="5">
    <source>
        <dbReference type="Proteomes" id="UP000076128"/>
    </source>
</evidence>
<evidence type="ECO:0000256" key="1">
    <source>
        <dbReference type="SAM" id="MobiDB-lite"/>
    </source>
</evidence>
<keyword evidence="5" id="KW-1185">Reference proteome</keyword>
<keyword evidence="2" id="KW-0732">Signal</keyword>
<dbReference type="RefSeq" id="WP_084739452.1">
    <property type="nucleotide sequence ID" value="NZ_CP012661.1"/>
</dbReference>
<dbReference type="Pfam" id="PF06904">
    <property type="entry name" value="Extensin-like_C"/>
    <property type="match status" value="1"/>
</dbReference>
<dbReference type="KEGG" id="daa:AKL17_0924"/>
<feature type="region of interest" description="Disordered" evidence="1">
    <location>
        <begin position="55"/>
        <end position="88"/>
    </location>
</feature>
<evidence type="ECO:0000259" key="3">
    <source>
        <dbReference type="Pfam" id="PF06904"/>
    </source>
</evidence>
<dbReference type="Proteomes" id="UP000076128">
    <property type="component" value="Chromosome"/>
</dbReference>
<sequence length="317" mass="32645">MRRAAALTLRSGLLALLLAGQAGGALAEAPASAPRPLPRLAAPAVAAVLPALPEAAPRRPKPRPGSSAIALAGPSGPALPGTRPRPRPAAALRTEVVQVSSATIAFAPLAARPEPRPENLQRRSAVAAAGFRAQPVPEATTGRKGSVCGNPEIRGTTIPPIKAQVQGCGLADGVMVTSVAGVKLSQPATIDCATAQALNRWVERGVKPSVGRLGGGVVQLQVAGHYTCRPRNNQRGAKISEHGRGKAIDISAVTLANGVSISVLKGWNERQHGKILKAMHKSACGPFGTVLGPNADVHHRDHLHLDTAAGRRTAYCR</sequence>
<feature type="domain" description="Extensin-like C-terminal" evidence="3">
    <location>
        <begin position="162"/>
        <end position="317"/>
    </location>
</feature>
<dbReference type="InterPro" id="IPR009683">
    <property type="entry name" value="Extensin-like_C"/>
</dbReference>
<feature type="signal peptide" evidence="2">
    <location>
        <begin position="1"/>
        <end position="27"/>
    </location>
</feature>
<feature type="chain" id="PRO_5007866435" evidence="2">
    <location>
        <begin position="28"/>
        <end position="317"/>
    </location>
</feature>
<dbReference type="OrthoDB" id="9809788at2"/>
<accession>A0A165SHN6</accession>
<dbReference type="EMBL" id="CP012661">
    <property type="protein sequence ID" value="AMY68183.1"/>
    <property type="molecule type" value="Genomic_DNA"/>
</dbReference>
<reference evidence="4 5" key="1">
    <citation type="submission" date="2015-09" db="EMBL/GenBank/DDBJ databases">
        <title>Complete genome sequence of Defluviimonas alba cai42t isolated from an oilfield in Xinjiang.</title>
        <authorList>
            <person name="Geng S."/>
            <person name="Pan X."/>
            <person name="Wu X."/>
        </authorList>
    </citation>
    <scope>NUCLEOTIDE SEQUENCE [LARGE SCALE GENOMIC DNA]</scope>
    <source>
        <strain evidence="5">cai42</strain>
    </source>
</reference>
<organism evidence="4 5">
    <name type="scientific">Frigidibacter mobilis</name>
    <dbReference type="NCBI Taxonomy" id="1335048"/>
    <lineage>
        <taxon>Bacteria</taxon>
        <taxon>Pseudomonadati</taxon>
        <taxon>Pseudomonadota</taxon>
        <taxon>Alphaproteobacteria</taxon>
        <taxon>Rhodobacterales</taxon>
        <taxon>Paracoccaceae</taxon>
        <taxon>Frigidibacter</taxon>
    </lineage>
</organism>
<gene>
    <name evidence="4" type="ORF">AKL17_0924</name>
</gene>